<dbReference type="SUPFAM" id="SSF48371">
    <property type="entry name" value="ARM repeat"/>
    <property type="match status" value="1"/>
</dbReference>
<dbReference type="Gene3D" id="1.10.220.20">
    <property type="match status" value="1"/>
</dbReference>
<dbReference type="CDD" id="cd00171">
    <property type="entry name" value="Sec7"/>
    <property type="match status" value="1"/>
</dbReference>
<reference evidence="8 9" key="1">
    <citation type="journal article" date="2019" name="Fungal Biol. Biotechnol.">
        <title>Draft genome sequence of fastidious pathogen Ceratobasidium theobromae, which causes vascular-streak dieback in Theobroma cacao.</title>
        <authorList>
            <person name="Ali S.S."/>
            <person name="Asman A."/>
            <person name="Shao J."/>
            <person name="Firmansyah A.P."/>
            <person name="Susilo A.W."/>
            <person name="Rosmana A."/>
            <person name="McMahon P."/>
            <person name="Junaid M."/>
            <person name="Guest D."/>
            <person name="Kheng T.Y."/>
            <person name="Meinhardt L.W."/>
            <person name="Bailey B.A."/>
        </authorList>
    </citation>
    <scope>NUCLEOTIDE SEQUENCE [LARGE SCALE GENOMIC DNA]</scope>
    <source>
        <strain evidence="8 9">CT2</strain>
    </source>
</reference>
<feature type="compositionally biased region" description="Basic and acidic residues" evidence="6">
    <location>
        <begin position="95"/>
        <end position="107"/>
    </location>
</feature>
<evidence type="ECO:0000256" key="1">
    <source>
        <dbReference type="ARBA" id="ARBA00022448"/>
    </source>
</evidence>
<sequence length="1997" mass="219432">MADSTESVPKSSQVGPSTIAVKRPMDAPSNPAEAEINVGNGTRNEENEETIDDSVISGAVADVGSPSMSATQVALPASPKPNDVPEVTTKNGFEGSKESGEVLEVHSDALNASQKDLPLPPTKEPTSISEERDGLTGDSQQPATGPKNGENGQVSEDLNPPAVVVRAPSTELSPTQAQLEAVPTSTVDLDHSSVPPPIPEKIKSPVDKSSAAGFSQHRNASVSSVRTSTPGPGSRPSVSSQPDRRSSASLASHRTNGSRSFVSPVFFTTALETIAASREAKRSAPFKESVDRALELVKSGRGAEKPREIFEPLRMAVETNSEKLVVTGLDCIAKLVSHGFFAEDISPEHAYNSPPPSPAPGATSAPTEVRSPAQMPLADLITSTITSAYTDTTPDAVSLQIVKALLSLVLSPTILVHHSSLLKAVRTVYNVFLLSNDPVNQMVAQGGLTQMINHVFGRCKVGEDGPVEPRTPSVPGSRGAQSVRSGLSRNASAAASVTSLSAPPASNDAVERVDSPADIPMPSSGARTPGSSGVEEPVVDREVTEPTTDPARIISQTEPVPRAPEMFEGPNPNDALQSGISGPSTRPISNNDLFIKDAFLVFRALCKLTMKPLGSDSERELKSHAMRSKLLSLHLVLTVLDTNMAIFVDPNALIFSSSNHEATPFLQAVKQYLCLALSRNAISPVPQVFDISVEIFWRILSGLRTKLKKEIEVLFVEIFIPIMEMRQATAKQKSTILSMFAKLCQDPQALVDIYLNYDCDRQALENIYERLINIISKAATSQALPPTKGSEASGPTLATGHTGPSSMPPSLSTSALSPQSSSSPQPAPDIQLNRQGLECLVSVLRSLVTWGTGNDKTSTEGGVLNLSSKSGTREDSRHDSVNGSAGEEGPGGLNESARASNPDLVDDPGKFETAKHRKTMLLEGIRQFNFKQKKGIQFLLDKGFIESRTPQSIAKFLITTDGLGKAALGEYLGEGEDENIAIMHAFVDLLDFTGLSFVDALRLFLQSFRLPGEAQKIDRFMLKFAARYVAQNPQSTFKDADPAYVLAYSVIMLNTDAYNPQVKKRMTKTDFIKNNRGINDGADLPEEMLSEIFDDIHAKEIRMKDEEGAIALQSINTPSSGLVGVITNVGRDFAKEAYVMQTTGMVNKTEALLKTMMRSQRKGTSSSDQFFIASHFVHVRPMFEVAWMPFIAGLSTMQNTDDMDLIVLCLDGFKQAIRVACFFDLELERNAFVTTLAKFTYLNNLGEMKTKNMEAIKALLDVAVSDGNHLRGSWHDVLTCVSQLERMSLIGSKDADSRKGKNKSRKLPAEELANESRSRHITVAADMVFSLSHYLSGAAIQDFVQALSDVSWEEIQNSGLSEQPRLFSLQKLVDISYYNMNRIRLEWSNMWNILGEHFNRVCCHTNPTVSFFALDALRQLAMRFLEKEELANFKFQKDFLKPFEYTMTHNHNPDARDLVLQCLQQMIQTRIQNIRSGWRTMFGVFAEASKVLTESVAQHAFEIVSGINKGHFGAVVRNGAFADLTVCITDFCKVTKFQKISLLAINMLRGIIPTMLSHPDCALAHNQSSPRLDLTSAQISEDPLIKFWFPVLFSFYNIIMEAEDLEVRKLALNSLFSSLKTYGTTFPPDFWDHVCQKLLFPIFDVLKNSQEMSRLATAEDMNIWVSTTMIQALRELVDLYTHFFDLLARSLGGLLDLLSACICLKNDTISRIGTSCLQQLLENNAQKLSNAQWDTVVMTFLRLFKGTTPHQLFDESLRAEGEVVPVAGDHDHRDNEQSGPLSPLTNEAPITGRDRSRIFKDIIMKCVIQLLLIETTNDLLQNKDVYRTIPPDQLLKLMSVLDHSYQFARSFNADKELRTGLWKVGFMKHLPNLLKQESSSAACLINVSLRMYYDKRPEYQAQHAQVADRLMPLGLQIIEDFNGLRAEGQGKNVATWTPVVAEILRGFYHFDDQTFARYLPALYPLATTLIIRDTAPEIRQPLSDIFIRVGRTKGITA</sequence>
<dbReference type="OrthoDB" id="18431at2759"/>
<feature type="compositionally biased region" description="Polar residues" evidence="6">
    <location>
        <begin position="479"/>
        <end position="490"/>
    </location>
</feature>
<feature type="domain" description="SEC7" evidence="7">
    <location>
        <begin position="910"/>
        <end position="1099"/>
    </location>
</feature>
<evidence type="ECO:0000256" key="5">
    <source>
        <dbReference type="ARBA" id="ARBA00060451"/>
    </source>
</evidence>
<dbReference type="FunFam" id="1.10.220.20:FF:000002">
    <property type="entry name" value="Brefeldin A-inhibited guanine nucleotide-exchange protein 1"/>
    <property type="match status" value="1"/>
</dbReference>
<feature type="compositionally biased region" description="Polar residues" evidence="6">
    <location>
        <begin position="212"/>
        <end position="257"/>
    </location>
</feature>
<gene>
    <name evidence="8" type="ORF">CTheo_3618</name>
</gene>
<dbReference type="InterPro" id="IPR032629">
    <property type="entry name" value="DCB_dom"/>
</dbReference>
<feature type="compositionally biased region" description="Low complexity" evidence="6">
    <location>
        <begin position="491"/>
        <end position="506"/>
    </location>
</feature>
<feature type="compositionally biased region" description="Polar residues" evidence="6">
    <location>
        <begin position="851"/>
        <end position="870"/>
    </location>
</feature>
<proteinExistence type="predicted"/>
<feature type="region of interest" description="Disordered" evidence="6">
    <location>
        <begin position="461"/>
        <end position="549"/>
    </location>
</feature>
<dbReference type="PANTHER" id="PTHR10663:SF375">
    <property type="entry name" value="LD29171P"/>
    <property type="match status" value="1"/>
</dbReference>
<evidence type="ECO:0000256" key="6">
    <source>
        <dbReference type="SAM" id="MobiDB-lite"/>
    </source>
</evidence>
<feature type="region of interest" description="Disordered" evidence="6">
    <location>
        <begin position="1"/>
        <end position="257"/>
    </location>
</feature>
<dbReference type="InterPro" id="IPR023394">
    <property type="entry name" value="Sec7_C_sf"/>
</dbReference>
<feature type="region of interest" description="Disordered" evidence="6">
    <location>
        <begin position="783"/>
        <end position="830"/>
    </location>
</feature>
<evidence type="ECO:0000313" key="9">
    <source>
        <dbReference type="Proteomes" id="UP000383932"/>
    </source>
</evidence>
<keyword evidence="1" id="KW-0813">Transport</keyword>
<dbReference type="PANTHER" id="PTHR10663">
    <property type="entry name" value="GUANYL-NUCLEOTIDE EXCHANGE FACTOR"/>
    <property type="match status" value="1"/>
</dbReference>
<dbReference type="SMART" id="SM00222">
    <property type="entry name" value="Sec7"/>
    <property type="match status" value="1"/>
</dbReference>
<dbReference type="InterPro" id="IPR000904">
    <property type="entry name" value="Sec7_dom"/>
</dbReference>
<organism evidence="8 9">
    <name type="scientific">Ceratobasidium theobromae</name>
    <dbReference type="NCBI Taxonomy" id="1582974"/>
    <lineage>
        <taxon>Eukaryota</taxon>
        <taxon>Fungi</taxon>
        <taxon>Dikarya</taxon>
        <taxon>Basidiomycota</taxon>
        <taxon>Agaricomycotina</taxon>
        <taxon>Agaricomycetes</taxon>
        <taxon>Cantharellales</taxon>
        <taxon>Ceratobasidiaceae</taxon>
        <taxon>Ceratobasidium</taxon>
    </lineage>
</organism>
<comment type="subcellular location">
    <subcellularLocation>
        <location evidence="5">Cytoplasmic vesicle</location>
        <location evidence="5">COPI-coated vesicle membrane</location>
    </subcellularLocation>
</comment>
<dbReference type="InterPro" id="IPR016024">
    <property type="entry name" value="ARM-type_fold"/>
</dbReference>
<dbReference type="Gene3D" id="1.10.1000.11">
    <property type="entry name" value="Arf Nucleotide-binding Site Opener,domain 2"/>
    <property type="match status" value="1"/>
</dbReference>
<dbReference type="Pfam" id="PF12783">
    <property type="entry name" value="Sec7-like_HUS"/>
    <property type="match status" value="1"/>
</dbReference>
<keyword evidence="9" id="KW-1185">Reference proteome</keyword>
<feature type="region of interest" description="Disordered" evidence="6">
    <location>
        <begin position="347"/>
        <end position="370"/>
    </location>
</feature>
<keyword evidence="2" id="KW-0963">Cytoplasm</keyword>
<name>A0A5N5QNR9_9AGAM</name>
<dbReference type="EMBL" id="SSOP01000050">
    <property type="protein sequence ID" value="KAB5592907.1"/>
    <property type="molecule type" value="Genomic_DNA"/>
</dbReference>
<comment type="caution">
    <text evidence="8">The sequence shown here is derived from an EMBL/GenBank/DDBJ whole genome shotgun (WGS) entry which is preliminary data.</text>
</comment>
<dbReference type="Proteomes" id="UP000383932">
    <property type="component" value="Unassembled WGS sequence"/>
</dbReference>
<dbReference type="Pfam" id="PF09324">
    <property type="entry name" value="Sec7-like_HDS"/>
    <property type="match status" value="1"/>
</dbReference>
<keyword evidence="3" id="KW-0653">Protein transport</keyword>
<dbReference type="InterPro" id="IPR035999">
    <property type="entry name" value="Sec7_dom_sf"/>
</dbReference>
<dbReference type="Pfam" id="PF16213">
    <property type="entry name" value="DCB"/>
    <property type="match status" value="1"/>
</dbReference>
<feature type="region of interest" description="Disordered" evidence="6">
    <location>
        <begin position="1293"/>
        <end position="1313"/>
    </location>
</feature>
<dbReference type="PROSITE" id="PS50190">
    <property type="entry name" value="SEC7"/>
    <property type="match status" value="1"/>
</dbReference>
<dbReference type="InterPro" id="IPR015403">
    <property type="entry name" value="Mon2/Sec7/BIG1-like_HDS"/>
</dbReference>
<protein>
    <submittedName>
        <fullName evidence="8">Protein transport protein sec71</fullName>
    </submittedName>
</protein>
<feature type="compositionally biased region" description="Polar residues" evidence="6">
    <location>
        <begin position="170"/>
        <end position="187"/>
    </location>
</feature>
<feature type="region of interest" description="Disordered" evidence="6">
    <location>
        <begin position="851"/>
        <end position="910"/>
    </location>
</feature>
<dbReference type="InterPro" id="IPR032691">
    <property type="entry name" value="Mon2/Sec7/BIG1-like_HUS"/>
</dbReference>
<accession>A0A5N5QNR9</accession>
<evidence type="ECO:0000256" key="3">
    <source>
        <dbReference type="ARBA" id="ARBA00022927"/>
    </source>
</evidence>
<dbReference type="InterPro" id="IPR046455">
    <property type="entry name" value="Sec7/BIG1-like_C"/>
</dbReference>
<feature type="compositionally biased region" description="Polar residues" evidence="6">
    <location>
        <begin position="1"/>
        <end position="16"/>
    </location>
</feature>
<dbReference type="Pfam" id="PF20252">
    <property type="entry name" value="BIG2_C"/>
    <property type="match status" value="1"/>
</dbReference>
<feature type="compositionally biased region" description="Basic and acidic residues" evidence="6">
    <location>
        <begin position="871"/>
        <end position="880"/>
    </location>
</feature>
<dbReference type="GO" id="GO:0032012">
    <property type="term" value="P:regulation of ARF protein signal transduction"/>
    <property type="evidence" value="ECO:0007669"/>
    <property type="project" value="InterPro"/>
</dbReference>
<dbReference type="GO" id="GO:0030663">
    <property type="term" value="C:COPI-coated vesicle membrane"/>
    <property type="evidence" value="ECO:0007669"/>
    <property type="project" value="UniProtKB-SubCell"/>
</dbReference>
<dbReference type="GO" id="GO:0005085">
    <property type="term" value="F:guanyl-nucleotide exchange factor activity"/>
    <property type="evidence" value="ECO:0007669"/>
    <property type="project" value="InterPro"/>
</dbReference>
<dbReference type="SUPFAM" id="SSF48425">
    <property type="entry name" value="Sec7 domain"/>
    <property type="match status" value="1"/>
</dbReference>
<dbReference type="GO" id="GO:0015031">
    <property type="term" value="P:protein transport"/>
    <property type="evidence" value="ECO:0007669"/>
    <property type="project" value="UniProtKB-KW"/>
</dbReference>
<dbReference type="FunFam" id="1.10.1000.11:FF:000003">
    <property type="entry name" value="Brefeldin A-inhibited guanine nucleotide-exchange protein 1"/>
    <property type="match status" value="1"/>
</dbReference>
<feature type="compositionally biased region" description="Low complexity" evidence="6">
    <location>
        <begin position="804"/>
        <end position="824"/>
    </location>
</feature>
<evidence type="ECO:0000256" key="4">
    <source>
        <dbReference type="ARBA" id="ARBA00023136"/>
    </source>
</evidence>
<dbReference type="Pfam" id="PF01369">
    <property type="entry name" value="Sec7"/>
    <property type="match status" value="1"/>
</dbReference>
<keyword evidence="4" id="KW-0472">Membrane</keyword>
<evidence type="ECO:0000259" key="7">
    <source>
        <dbReference type="PROSITE" id="PS50190"/>
    </source>
</evidence>
<evidence type="ECO:0000313" key="8">
    <source>
        <dbReference type="EMBL" id="KAB5592907.1"/>
    </source>
</evidence>
<evidence type="ECO:0000256" key="2">
    <source>
        <dbReference type="ARBA" id="ARBA00022490"/>
    </source>
</evidence>